<evidence type="ECO:0000256" key="4">
    <source>
        <dbReference type="ARBA" id="ARBA00022692"/>
    </source>
</evidence>
<comment type="subcellular location">
    <subcellularLocation>
        <location evidence="1">Membrane</location>
        <topology evidence="1">Multi-pass membrane protein</topology>
    </subcellularLocation>
</comment>
<evidence type="ECO:0000313" key="12">
    <source>
        <dbReference type="Proteomes" id="UP000034601"/>
    </source>
</evidence>
<dbReference type="InterPro" id="IPR046342">
    <property type="entry name" value="CBS_dom_sf"/>
</dbReference>
<dbReference type="PROSITE" id="PS51371">
    <property type="entry name" value="CBS"/>
    <property type="match status" value="2"/>
</dbReference>
<evidence type="ECO:0000256" key="9">
    <source>
        <dbReference type="SAM" id="Phobius"/>
    </source>
</evidence>
<dbReference type="SUPFAM" id="SSF54631">
    <property type="entry name" value="CBS-domain pair"/>
    <property type="match status" value="1"/>
</dbReference>
<name>A0A0G0X794_9BACT</name>
<evidence type="ECO:0000313" key="11">
    <source>
        <dbReference type="EMBL" id="KKR83507.1"/>
    </source>
</evidence>
<protein>
    <submittedName>
        <fullName evidence="11">Magnesium transporter</fullName>
    </submittedName>
</protein>
<dbReference type="SUPFAM" id="SSF161093">
    <property type="entry name" value="MgtE membrane domain-like"/>
    <property type="match status" value="1"/>
</dbReference>
<keyword evidence="6 9" id="KW-1133">Transmembrane helix</keyword>
<sequence>MDKLINFAKETAGLLVTTNIPIARGDSHVAEVLKHLAQKDWDEVHIIYVLSEEGHLLGIIPLSKLLSARGHQILSLLMERPKAIVDPEVDQERVAAEAVKNDLQSIPVVDKHHHFYGVITAQKIIDVLHSEHLEDFLRFSGIRGKGFSLANLMNLGIWNLVKVRIPWLVVGLAIGLTASFVISLFEVSLRENIALVFFIPIIGYISDAVGTQTETIFIRSLTLLRFKILNYLFRELFVGGVIGSIIGLLSAVFAYLLSQSSSVALVVGLSLFLSISFATTLACVIPTVLNRLGKDPAVGSGPFTTAIQYLVSLTIYFTVATIIL</sequence>
<dbReference type="PANTHER" id="PTHR43773">
    <property type="entry name" value="MAGNESIUM TRANSPORTER MGTE"/>
    <property type="match status" value="1"/>
</dbReference>
<dbReference type="Pfam" id="PF00571">
    <property type="entry name" value="CBS"/>
    <property type="match status" value="2"/>
</dbReference>
<evidence type="ECO:0000256" key="3">
    <source>
        <dbReference type="ARBA" id="ARBA00022448"/>
    </source>
</evidence>
<dbReference type="Proteomes" id="UP000034601">
    <property type="component" value="Unassembled WGS sequence"/>
</dbReference>
<dbReference type="PANTHER" id="PTHR43773:SF1">
    <property type="entry name" value="MAGNESIUM TRANSPORTER MGTE"/>
    <property type="match status" value="1"/>
</dbReference>
<dbReference type="InterPro" id="IPR006667">
    <property type="entry name" value="SLC41_membr_dom"/>
</dbReference>
<keyword evidence="8" id="KW-0129">CBS domain</keyword>
<evidence type="ECO:0000256" key="7">
    <source>
        <dbReference type="ARBA" id="ARBA00023136"/>
    </source>
</evidence>
<feature type="transmembrane region" description="Helical" evidence="9">
    <location>
        <begin position="165"/>
        <end position="187"/>
    </location>
</feature>
<comment type="caution">
    <text evidence="11">The sequence shown here is derived from an EMBL/GenBank/DDBJ whole genome shotgun (WGS) entry which is preliminary data.</text>
</comment>
<evidence type="ECO:0000256" key="6">
    <source>
        <dbReference type="ARBA" id="ARBA00022989"/>
    </source>
</evidence>
<feature type="domain" description="CBS" evidence="10">
    <location>
        <begin position="78"/>
        <end position="136"/>
    </location>
</feature>
<dbReference type="InterPro" id="IPR006669">
    <property type="entry name" value="MgtE_transporter"/>
</dbReference>
<keyword evidence="7 9" id="KW-0472">Membrane</keyword>
<keyword evidence="4 9" id="KW-0812">Transmembrane</keyword>
<feature type="transmembrane region" description="Helical" evidence="9">
    <location>
        <begin position="301"/>
        <end position="323"/>
    </location>
</feature>
<dbReference type="InterPro" id="IPR036739">
    <property type="entry name" value="SLC41_membr_dom_sf"/>
</dbReference>
<keyword evidence="5" id="KW-0460">Magnesium</keyword>
<organism evidence="11 12">
    <name type="scientific">Candidatus Daviesbacteria bacterium GW2011_GWA2_40_9</name>
    <dbReference type="NCBI Taxonomy" id="1618424"/>
    <lineage>
        <taxon>Bacteria</taxon>
        <taxon>Candidatus Daviesiibacteriota</taxon>
    </lineage>
</organism>
<keyword evidence="3" id="KW-0813">Transport</keyword>
<evidence type="ECO:0000256" key="5">
    <source>
        <dbReference type="ARBA" id="ARBA00022842"/>
    </source>
</evidence>
<dbReference type="GO" id="GO:0015095">
    <property type="term" value="F:magnesium ion transmembrane transporter activity"/>
    <property type="evidence" value="ECO:0007669"/>
    <property type="project" value="InterPro"/>
</dbReference>
<dbReference type="InterPro" id="IPR000644">
    <property type="entry name" value="CBS_dom"/>
</dbReference>
<dbReference type="Pfam" id="PF01769">
    <property type="entry name" value="MgtE"/>
    <property type="match status" value="1"/>
</dbReference>
<feature type="domain" description="CBS" evidence="10">
    <location>
        <begin position="16"/>
        <end position="76"/>
    </location>
</feature>
<comment type="similarity">
    <text evidence="2">Belongs to the SLC41A transporter family.</text>
</comment>
<feature type="transmembrane region" description="Helical" evidence="9">
    <location>
        <begin position="231"/>
        <end position="257"/>
    </location>
</feature>
<dbReference type="AlphaFoldDB" id="A0A0G0X794"/>
<feature type="transmembrane region" description="Helical" evidence="9">
    <location>
        <begin position="263"/>
        <end position="289"/>
    </location>
</feature>
<proteinExistence type="inferred from homology"/>
<dbReference type="Gene3D" id="3.10.580.10">
    <property type="entry name" value="CBS-domain"/>
    <property type="match status" value="1"/>
</dbReference>
<evidence type="ECO:0000259" key="10">
    <source>
        <dbReference type="PROSITE" id="PS51371"/>
    </source>
</evidence>
<feature type="transmembrane region" description="Helical" evidence="9">
    <location>
        <begin position="193"/>
        <end position="210"/>
    </location>
</feature>
<evidence type="ECO:0000256" key="1">
    <source>
        <dbReference type="ARBA" id="ARBA00004141"/>
    </source>
</evidence>
<reference evidence="11 12" key="1">
    <citation type="journal article" date="2015" name="Nature">
        <title>rRNA introns, odd ribosomes, and small enigmatic genomes across a large radiation of phyla.</title>
        <authorList>
            <person name="Brown C.T."/>
            <person name="Hug L.A."/>
            <person name="Thomas B.C."/>
            <person name="Sharon I."/>
            <person name="Castelle C.J."/>
            <person name="Singh A."/>
            <person name="Wilkins M.J."/>
            <person name="Williams K.H."/>
            <person name="Banfield J.F."/>
        </authorList>
    </citation>
    <scope>NUCLEOTIDE SEQUENCE [LARGE SCALE GENOMIC DNA]</scope>
</reference>
<evidence type="ECO:0000256" key="2">
    <source>
        <dbReference type="ARBA" id="ARBA00009749"/>
    </source>
</evidence>
<dbReference type="SMART" id="SM00116">
    <property type="entry name" value="CBS"/>
    <property type="match status" value="2"/>
</dbReference>
<dbReference type="Gene3D" id="1.10.357.20">
    <property type="entry name" value="SLC41 divalent cation transporters, integral membrane domain"/>
    <property type="match status" value="1"/>
</dbReference>
<accession>A0A0G0X794</accession>
<dbReference type="GO" id="GO:0016020">
    <property type="term" value="C:membrane"/>
    <property type="evidence" value="ECO:0007669"/>
    <property type="project" value="UniProtKB-SubCell"/>
</dbReference>
<gene>
    <name evidence="11" type="ORF">UU29_C0004G0008</name>
</gene>
<dbReference type="EMBL" id="LCAB01000004">
    <property type="protein sequence ID" value="KKR83507.1"/>
    <property type="molecule type" value="Genomic_DNA"/>
</dbReference>
<evidence type="ECO:0000256" key="8">
    <source>
        <dbReference type="PROSITE-ProRule" id="PRU00703"/>
    </source>
</evidence>